<dbReference type="OMA" id="WSACQAY"/>
<reference evidence="1 2" key="1">
    <citation type="journal article" date="2013" name="PLoS Genet.">
        <title>Distinctive expansion of potential virulence genes in the genome of the oomycete fish pathogen Saprolegnia parasitica.</title>
        <authorList>
            <person name="Jiang R.H."/>
            <person name="de Bruijn I."/>
            <person name="Haas B.J."/>
            <person name="Belmonte R."/>
            <person name="Lobach L."/>
            <person name="Christie J."/>
            <person name="van den Ackerveken G."/>
            <person name="Bottin A."/>
            <person name="Bulone V."/>
            <person name="Diaz-Moreno S.M."/>
            <person name="Dumas B."/>
            <person name="Fan L."/>
            <person name="Gaulin E."/>
            <person name="Govers F."/>
            <person name="Grenville-Briggs L.J."/>
            <person name="Horner N.R."/>
            <person name="Levin J.Z."/>
            <person name="Mammella M."/>
            <person name="Meijer H.J."/>
            <person name="Morris P."/>
            <person name="Nusbaum C."/>
            <person name="Oome S."/>
            <person name="Phillips A.J."/>
            <person name="van Rooyen D."/>
            <person name="Rzeszutek E."/>
            <person name="Saraiva M."/>
            <person name="Secombes C.J."/>
            <person name="Seidl M.F."/>
            <person name="Snel B."/>
            <person name="Stassen J.H."/>
            <person name="Sykes S."/>
            <person name="Tripathy S."/>
            <person name="van den Berg H."/>
            <person name="Vega-Arreguin J.C."/>
            <person name="Wawra S."/>
            <person name="Young S.K."/>
            <person name="Zeng Q."/>
            <person name="Dieguez-Uribeondo J."/>
            <person name="Russ C."/>
            <person name="Tyler B.M."/>
            <person name="van West P."/>
        </authorList>
    </citation>
    <scope>NUCLEOTIDE SEQUENCE [LARGE SCALE GENOMIC DNA]</scope>
    <source>
        <strain evidence="1 2">CBS 223.65</strain>
    </source>
</reference>
<sequence>MLAYNGHHDLVIRPDDIWAAIMIQFGRYVNGAPDDVKSTIIHSGSSANLIFKIPDVNSVNYDEIAAALVVRMQSHLVDPALLEWMLPSFTTSTPHDTIIGSVAMLASMDESVCSMPTMQCGIPHVTLLGTVADWMDIRARAQRFAALGLPGWAKMLHSILDKFVAATEGSVDEDFWQHMVLDGDVSGARYIGGWICVFCVFANDGAWQCAKSWTSIETAHDDKDKYPTLRLDQVPAGYVVVDVKLEDESGCYDTVLLAGHMAYGVQDGATIVPQLGQMLRLSPKLRTHSSPRQKCPMT</sequence>
<dbReference type="KEGG" id="spar:SPRG_22188"/>
<dbReference type="OrthoDB" id="10327566at2759"/>
<gene>
    <name evidence="1" type="ORF">SPRG_22188</name>
</gene>
<dbReference type="EMBL" id="KK583213">
    <property type="protein sequence ID" value="KDO28028.1"/>
    <property type="molecule type" value="Genomic_DNA"/>
</dbReference>
<dbReference type="RefSeq" id="XP_012201278.1">
    <property type="nucleotide sequence ID" value="XM_012345888.1"/>
</dbReference>
<dbReference type="Proteomes" id="UP000030745">
    <property type="component" value="Unassembled WGS sequence"/>
</dbReference>
<evidence type="ECO:0000313" key="2">
    <source>
        <dbReference type="Proteomes" id="UP000030745"/>
    </source>
</evidence>
<dbReference type="PANTHER" id="PTHR31252">
    <property type="entry name" value="DUF4419 DOMAIN-CONTAINING PROTEIN"/>
    <property type="match status" value="1"/>
</dbReference>
<keyword evidence="2" id="KW-1185">Reference proteome</keyword>
<proteinExistence type="predicted"/>
<dbReference type="GeneID" id="24142571"/>
<dbReference type="Pfam" id="PF14388">
    <property type="entry name" value="DUF4419"/>
    <property type="match status" value="1"/>
</dbReference>
<dbReference type="AlphaFoldDB" id="A0A067CBZ3"/>
<protein>
    <submittedName>
        <fullName evidence="1">Uncharacterized protein</fullName>
    </submittedName>
</protein>
<dbReference type="VEuPathDB" id="FungiDB:SPRG_22188"/>
<organism evidence="1 2">
    <name type="scientific">Saprolegnia parasitica (strain CBS 223.65)</name>
    <dbReference type="NCBI Taxonomy" id="695850"/>
    <lineage>
        <taxon>Eukaryota</taxon>
        <taxon>Sar</taxon>
        <taxon>Stramenopiles</taxon>
        <taxon>Oomycota</taxon>
        <taxon>Saprolegniomycetes</taxon>
        <taxon>Saprolegniales</taxon>
        <taxon>Saprolegniaceae</taxon>
        <taxon>Saprolegnia</taxon>
    </lineage>
</organism>
<dbReference type="PANTHER" id="PTHR31252:SF11">
    <property type="entry name" value="DUF4419 DOMAIN-CONTAINING PROTEIN"/>
    <property type="match status" value="1"/>
</dbReference>
<dbReference type="InterPro" id="IPR025533">
    <property type="entry name" value="DUF4419"/>
</dbReference>
<dbReference type="STRING" id="695850.A0A067CBZ3"/>
<accession>A0A067CBZ3</accession>
<name>A0A067CBZ3_SAPPC</name>
<evidence type="ECO:0000313" key="1">
    <source>
        <dbReference type="EMBL" id="KDO28028.1"/>
    </source>
</evidence>